<proteinExistence type="predicted"/>
<dbReference type="AlphaFoldDB" id="A0A0C1E5S8"/>
<reference evidence="1 2" key="1">
    <citation type="journal article" date="2014" name="Mol. Biol. Evol.">
        <title>Massive expansion of Ubiquitination-related gene families within the Chlamydiae.</title>
        <authorList>
            <person name="Domman D."/>
            <person name="Collingro A."/>
            <person name="Lagkouvardos I."/>
            <person name="Gehre L."/>
            <person name="Weinmaier T."/>
            <person name="Rattei T."/>
            <person name="Subtil A."/>
            <person name="Horn M."/>
        </authorList>
    </citation>
    <scope>NUCLEOTIDE SEQUENCE [LARGE SCALE GENOMIC DNA]</scope>
    <source>
        <strain evidence="1 2">OEW1</strain>
    </source>
</reference>
<evidence type="ECO:0000313" key="2">
    <source>
        <dbReference type="Proteomes" id="UP000031307"/>
    </source>
</evidence>
<sequence length="77" mass="8659">MGVNMKPGNRKRVEQLEKTCNFEKGKPSYALVIYSAEMADKISELEVDADFVVALPDNGRGDLSEEIPKGEYKVFFD</sequence>
<dbReference type="Proteomes" id="UP000031307">
    <property type="component" value="Unassembled WGS sequence"/>
</dbReference>
<comment type="caution">
    <text evidence="1">The sequence shown here is derived from an EMBL/GenBank/DDBJ whole genome shotgun (WGS) entry which is preliminary data.</text>
</comment>
<dbReference type="PATRIC" id="fig|83552.4.peg.2290"/>
<gene>
    <name evidence="1" type="ORF">DB43_AA00670</name>
</gene>
<evidence type="ECO:0000313" key="1">
    <source>
        <dbReference type="EMBL" id="KIA76642.1"/>
    </source>
</evidence>
<organism evidence="1 2">
    <name type="scientific">Parachlamydia acanthamoebae</name>
    <dbReference type="NCBI Taxonomy" id="83552"/>
    <lineage>
        <taxon>Bacteria</taxon>
        <taxon>Pseudomonadati</taxon>
        <taxon>Chlamydiota</taxon>
        <taxon>Chlamydiia</taxon>
        <taxon>Parachlamydiales</taxon>
        <taxon>Parachlamydiaceae</taxon>
        <taxon>Parachlamydia</taxon>
    </lineage>
</organism>
<dbReference type="EMBL" id="JSAM01000111">
    <property type="protein sequence ID" value="KIA76642.1"/>
    <property type="molecule type" value="Genomic_DNA"/>
</dbReference>
<name>A0A0C1E5S8_9BACT</name>
<accession>A0A0C1E5S8</accession>
<protein>
    <submittedName>
        <fullName evidence="1">Uncharacterized protein</fullName>
    </submittedName>
</protein>